<comment type="caution">
    <text evidence="2">The sequence shown here is derived from an EMBL/GenBank/DDBJ whole genome shotgun (WGS) entry which is preliminary data.</text>
</comment>
<sequence>MASDSEDRSLVALTTLVTPRPVAPPGSHILVRRALARHKTSGSKRPILPFNGDWLDPRCQSGAGQTEKRKAVPSPITLLKEAHD</sequence>
<dbReference type="AlphaFoldDB" id="A0A2N5M4P4"/>
<evidence type="ECO:0000313" key="3">
    <source>
        <dbReference type="Proteomes" id="UP000234748"/>
    </source>
</evidence>
<dbReference type="Proteomes" id="UP000234748">
    <property type="component" value="Unassembled WGS sequence"/>
</dbReference>
<evidence type="ECO:0000256" key="1">
    <source>
        <dbReference type="SAM" id="MobiDB-lite"/>
    </source>
</evidence>
<gene>
    <name evidence="2" type="ORF">CUU66_13480</name>
</gene>
<dbReference type="EMBL" id="PGUY01000042">
    <property type="protein sequence ID" value="PLT29327.1"/>
    <property type="molecule type" value="Genomic_DNA"/>
</dbReference>
<reference evidence="2 3" key="1">
    <citation type="submission" date="2017-11" db="EMBL/GenBank/DDBJ databases">
        <title>Comparitive Functional Genomics of Dry Heat Resistant strains isolated from the Viking Spacecraft.</title>
        <authorList>
            <person name="Seuylemezian A."/>
            <person name="Cooper K."/>
            <person name="Vaishampayan P."/>
        </authorList>
    </citation>
    <scope>NUCLEOTIDE SEQUENCE [LARGE SCALE GENOMIC DNA]</scope>
    <source>
        <strain evidence="2 3">V1-29</strain>
    </source>
</reference>
<evidence type="ECO:0000313" key="2">
    <source>
        <dbReference type="EMBL" id="PLT29327.1"/>
    </source>
</evidence>
<name>A0A2N5M4P4_9BACI</name>
<proteinExistence type="predicted"/>
<feature type="region of interest" description="Disordered" evidence="1">
    <location>
        <begin position="38"/>
        <end position="84"/>
    </location>
</feature>
<keyword evidence="3" id="KW-1185">Reference proteome</keyword>
<protein>
    <submittedName>
        <fullName evidence="2">Uncharacterized protein</fullName>
    </submittedName>
</protein>
<accession>A0A2N5M4P4</accession>
<organism evidence="2 3">
    <name type="scientific">Peribacillus deserti</name>
    <dbReference type="NCBI Taxonomy" id="673318"/>
    <lineage>
        <taxon>Bacteria</taxon>
        <taxon>Bacillati</taxon>
        <taxon>Bacillota</taxon>
        <taxon>Bacilli</taxon>
        <taxon>Bacillales</taxon>
        <taxon>Bacillaceae</taxon>
        <taxon>Peribacillus</taxon>
    </lineage>
</organism>